<sequence length="220" mass="24865">MASAPPSAGARVAGTFELLEQILLDTFDDEPEADEYAECTGLRTVLLSQRTCRAFQETIANSTSLQKELYFLEPEAGSSGVANPLLWRGVQLSDGFTLDPLIPLTAGIADHVVLYRIPGWHRRNIVKQEDEAEMESWRRMYLYKVPYEVKRVEFRSGWDREITGRAQNPTLGHLWDAVAKHGKALSWNGKGDIKTMFGQIVGDWGYELETVPQRRLPRKA</sequence>
<organism evidence="1 2">
    <name type="scientific">Pseudocercospora fuligena</name>
    <dbReference type="NCBI Taxonomy" id="685502"/>
    <lineage>
        <taxon>Eukaryota</taxon>
        <taxon>Fungi</taxon>
        <taxon>Dikarya</taxon>
        <taxon>Ascomycota</taxon>
        <taxon>Pezizomycotina</taxon>
        <taxon>Dothideomycetes</taxon>
        <taxon>Dothideomycetidae</taxon>
        <taxon>Mycosphaerellales</taxon>
        <taxon>Mycosphaerellaceae</taxon>
        <taxon>Pseudocercospora</taxon>
    </lineage>
</organism>
<accession>A0A8H6RAG2</accession>
<name>A0A8H6RAG2_9PEZI</name>
<gene>
    <name evidence="1" type="ORF">HII31_11135</name>
</gene>
<protein>
    <submittedName>
        <fullName evidence="1">Uncharacterized protein</fullName>
    </submittedName>
</protein>
<evidence type="ECO:0000313" key="1">
    <source>
        <dbReference type="EMBL" id="KAF7187511.1"/>
    </source>
</evidence>
<comment type="caution">
    <text evidence="1">The sequence shown here is derived from an EMBL/GenBank/DDBJ whole genome shotgun (WGS) entry which is preliminary data.</text>
</comment>
<dbReference type="AlphaFoldDB" id="A0A8H6RAG2"/>
<keyword evidence="2" id="KW-1185">Reference proteome</keyword>
<evidence type="ECO:0000313" key="2">
    <source>
        <dbReference type="Proteomes" id="UP000660729"/>
    </source>
</evidence>
<proteinExistence type="predicted"/>
<dbReference type="Proteomes" id="UP000660729">
    <property type="component" value="Unassembled WGS sequence"/>
</dbReference>
<reference evidence="1" key="1">
    <citation type="submission" date="2020-04" db="EMBL/GenBank/DDBJ databases">
        <title>Draft genome resource of the tomato pathogen Pseudocercospora fuligena.</title>
        <authorList>
            <person name="Zaccaron A."/>
        </authorList>
    </citation>
    <scope>NUCLEOTIDE SEQUENCE</scope>
    <source>
        <strain evidence="1">PF001</strain>
    </source>
</reference>
<dbReference type="EMBL" id="JABCIY010000227">
    <property type="protein sequence ID" value="KAF7187511.1"/>
    <property type="molecule type" value="Genomic_DNA"/>
</dbReference>
<dbReference type="OrthoDB" id="3800738at2759"/>